<dbReference type="EMBL" id="BGPR01006780">
    <property type="protein sequence ID" value="GBN21804.1"/>
    <property type="molecule type" value="Genomic_DNA"/>
</dbReference>
<dbReference type="AlphaFoldDB" id="A0A4Y2M5G5"/>
<reference evidence="1 2" key="1">
    <citation type="journal article" date="2019" name="Sci. Rep.">
        <title>Orb-weaving spider Araneus ventricosus genome elucidates the spidroin gene catalogue.</title>
        <authorList>
            <person name="Kono N."/>
            <person name="Nakamura H."/>
            <person name="Ohtoshi R."/>
            <person name="Moran D.A.P."/>
            <person name="Shinohara A."/>
            <person name="Yoshida Y."/>
            <person name="Fujiwara M."/>
            <person name="Mori M."/>
            <person name="Tomita M."/>
            <person name="Arakawa K."/>
        </authorList>
    </citation>
    <scope>NUCLEOTIDE SEQUENCE [LARGE SCALE GENOMIC DNA]</scope>
</reference>
<accession>A0A4Y2M5G5</accession>
<keyword evidence="2" id="KW-1185">Reference proteome</keyword>
<proteinExistence type="predicted"/>
<evidence type="ECO:0000313" key="2">
    <source>
        <dbReference type="Proteomes" id="UP000499080"/>
    </source>
</evidence>
<sequence>MWVTNGQEINGMPGTSTARCFCSYASGIVFCTLASNCEKGTMFNFRSGDCDEQSLEGEKTENLKLQWVIVQYDNEEFQGLITEIANEQYQIKCLVPTKIKGMFKFQSVEHAVWYKREKIVSTALAPTLLNSRGFYKF</sequence>
<name>A0A4Y2M5G5_ARAVE</name>
<protein>
    <submittedName>
        <fullName evidence="1">Uncharacterized protein</fullName>
    </submittedName>
</protein>
<gene>
    <name evidence="1" type="ORF">AVEN_116802_1</name>
</gene>
<evidence type="ECO:0000313" key="1">
    <source>
        <dbReference type="EMBL" id="GBN21804.1"/>
    </source>
</evidence>
<organism evidence="1 2">
    <name type="scientific">Araneus ventricosus</name>
    <name type="common">Orbweaver spider</name>
    <name type="synonym">Epeira ventricosa</name>
    <dbReference type="NCBI Taxonomy" id="182803"/>
    <lineage>
        <taxon>Eukaryota</taxon>
        <taxon>Metazoa</taxon>
        <taxon>Ecdysozoa</taxon>
        <taxon>Arthropoda</taxon>
        <taxon>Chelicerata</taxon>
        <taxon>Arachnida</taxon>
        <taxon>Araneae</taxon>
        <taxon>Araneomorphae</taxon>
        <taxon>Entelegynae</taxon>
        <taxon>Araneoidea</taxon>
        <taxon>Araneidae</taxon>
        <taxon>Araneus</taxon>
    </lineage>
</organism>
<dbReference type="Proteomes" id="UP000499080">
    <property type="component" value="Unassembled WGS sequence"/>
</dbReference>
<comment type="caution">
    <text evidence="1">The sequence shown here is derived from an EMBL/GenBank/DDBJ whole genome shotgun (WGS) entry which is preliminary data.</text>
</comment>